<keyword evidence="1" id="KW-1133">Transmembrane helix</keyword>
<keyword evidence="1" id="KW-0812">Transmembrane</keyword>
<reference evidence="2 3" key="1">
    <citation type="submission" date="2024-04" db="EMBL/GenBank/DDBJ databases">
        <title>Tritrichomonas musculus Genome.</title>
        <authorList>
            <person name="Alves-Ferreira E."/>
            <person name="Grigg M."/>
            <person name="Lorenzi H."/>
            <person name="Galac M."/>
        </authorList>
    </citation>
    <scope>NUCLEOTIDE SEQUENCE [LARGE SCALE GENOMIC DNA]</scope>
    <source>
        <strain evidence="2 3">EAF2021</strain>
    </source>
</reference>
<gene>
    <name evidence="2" type="ORF">M9Y10_037096</name>
</gene>
<keyword evidence="3" id="KW-1185">Reference proteome</keyword>
<accession>A0ABR2GT02</accession>
<keyword evidence="1" id="KW-0472">Membrane</keyword>
<evidence type="ECO:0000256" key="1">
    <source>
        <dbReference type="SAM" id="Phobius"/>
    </source>
</evidence>
<evidence type="ECO:0000313" key="3">
    <source>
        <dbReference type="Proteomes" id="UP001470230"/>
    </source>
</evidence>
<evidence type="ECO:0000313" key="2">
    <source>
        <dbReference type="EMBL" id="KAK8837049.1"/>
    </source>
</evidence>
<protein>
    <submittedName>
        <fullName evidence="2">Uncharacterized protein</fullName>
    </submittedName>
</protein>
<sequence length="94" mass="11034">MKRRGLITNQMKTLIKHIRAMNKRLKKGQIKMTKELRMALPRSLWTVKFPPPLAEVNICDDTCKKISKSIESKRSLLIPVFVLFFTLYILYVLV</sequence>
<comment type="caution">
    <text evidence="2">The sequence shown here is derived from an EMBL/GenBank/DDBJ whole genome shotgun (WGS) entry which is preliminary data.</text>
</comment>
<proteinExistence type="predicted"/>
<name>A0ABR2GT02_9EUKA</name>
<organism evidence="2 3">
    <name type="scientific">Tritrichomonas musculus</name>
    <dbReference type="NCBI Taxonomy" id="1915356"/>
    <lineage>
        <taxon>Eukaryota</taxon>
        <taxon>Metamonada</taxon>
        <taxon>Parabasalia</taxon>
        <taxon>Tritrichomonadida</taxon>
        <taxon>Tritrichomonadidae</taxon>
        <taxon>Tritrichomonas</taxon>
    </lineage>
</organism>
<dbReference type="EMBL" id="JAPFFF010000062">
    <property type="protein sequence ID" value="KAK8837049.1"/>
    <property type="molecule type" value="Genomic_DNA"/>
</dbReference>
<feature type="transmembrane region" description="Helical" evidence="1">
    <location>
        <begin position="75"/>
        <end position="93"/>
    </location>
</feature>
<dbReference type="Proteomes" id="UP001470230">
    <property type="component" value="Unassembled WGS sequence"/>
</dbReference>